<proteinExistence type="predicted"/>
<dbReference type="EMBL" id="JAAXKZ010000094">
    <property type="protein sequence ID" value="NMH94082.1"/>
    <property type="molecule type" value="Genomic_DNA"/>
</dbReference>
<gene>
    <name evidence="1" type="ORF">HF519_21380</name>
</gene>
<protein>
    <submittedName>
        <fullName evidence="1">Uncharacterized protein</fullName>
    </submittedName>
</protein>
<dbReference type="AlphaFoldDB" id="A0A848DMV9"/>
<comment type="caution">
    <text evidence="1">The sequence shown here is derived from an EMBL/GenBank/DDBJ whole genome shotgun (WGS) entry which is preliminary data.</text>
</comment>
<evidence type="ECO:0000313" key="2">
    <source>
        <dbReference type="Proteomes" id="UP000586918"/>
    </source>
</evidence>
<name>A0A848DMV9_9PSEU</name>
<dbReference type="RefSeq" id="WP_169414776.1">
    <property type="nucleotide sequence ID" value="NZ_JAAXKZ010000094.1"/>
</dbReference>
<accession>A0A848DMV9</accession>
<reference evidence="1 2" key="1">
    <citation type="submission" date="2020-04" db="EMBL/GenBank/DDBJ databases">
        <authorList>
            <person name="Klaysubun C."/>
            <person name="Duangmal K."/>
            <person name="Lipun K."/>
        </authorList>
    </citation>
    <scope>NUCLEOTIDE SEQUENCE [LARGE SCALE GENOMIC DNA]</scope>
    <source>
        <strain evidence="1 2">DSM 45300</strain>
    </source>
</reference>
<keyword evidence="2" id="KW-1185">Reference proteome</keyword>
<evidence type="ECO:0000313" key="1">
    <source>
        <dbReference type="EMBL" id="NMH94082.1"/>
    </source>
</evidence>
<sequence>MFADVMGQGAASPDGRQACMTITRPTISPATIGTTSSNTITVWRFGPSR</sequence>
<dbReference type="Proteomes" id="UP000586918">
    <property type="component" value="Unassembled WGS sequence"/>
</dbReference>
<organism evidence="1 2">
    <name type="scientific">Pseudonocardia bannensis</name>
    <dbReference type="NCBI Taxonomy" id="630973"/>
    <lineage>
        <taxon>Bacteria</taxon>
        <taxon>Bacillati</taxon>
        <taxon>Actinomycetota</taxon>
        <taxon>Actinomycetes</taxon>
        <taxon>Pseudonocardiales</taxon>
        <taxon>Pseudonocardiaceae</taxon>
        <taxon>Pseudonocardia</taxon>
    </lineage>
</organism>